<accession>A0AA97A4I8</accession>
<gene>
    <name evidence="4" type="ORF">MsAc7_14330</name>
</gene>
<dbReference type="EMBL" id="CP131060">
    <property type="protein sequence ID" value="WNY25868.1"/>
    <property type="molecule type" value="Genomic_DNA"/>
</dbReference>
<feature type="domain" description="GLUG" evidence="2">
    <location>
        <begin position="247"/>
        <end position="269"/>
    </location>
</feature>
<keyword evidence="1" id="KW-1133">Transmembrane helix</keyword>
<evidence type="ECO:0000259" key="2">
    <source>
        <dbReference type="Pfam" id="PF07581"/>
    </source>
</evidence>
<feature type="domain" description="GLUG" evidence="2">
    <location>
        <begin position="220"/>
        <end position="243"/>
    </location>
</feature>
<evidence type="ECO:0000313" key="4">
    <source>
        <dbReference type="EMBL" id="WNY25868.1"/>
    </source>
</evidence>
<evidence type="ECO:0000256" key="1">
    <source>
        <dbReference type="SAM" id="Phobius"/>
    </source>
</evidence>
<keyword evidence="1" id="KW-0812">Transmembrane</keyword>
<dbReference type="Gene3D" id="2.160.20.110">
    <property type="match status" value="2"/>
</dbReference>
<dbReference type="GeneID" id="89230533"/>
<keyword evidence="5" id="KW-1185">Reference proteome</keyword>
<feature type="domain" description="GLUG" evidence="2">
    <location>
        <begin position="271"/>
        <end position="296"/>
    </location>
</feature>
<dbReference type="InterPro" id="IPR011493">
    <property type="entry name" value="GLUG"/>
</dbReference>
<reference evidence="4 5" key="1">
    <citation type="submission" date="2023-07" db="EMBL/GenBank/DDBJ databases">
        <title>Closed genoem sequence of Methanosarcinaceae archaeon Ac7.</title>
        <authorList>
            <person name="Poehlein A."/>
            <person name="Protasov E."/>
            <person name="Platt K."/>
            <person name="Reeh H."/>
            <person name="Daniel R."/>
            <person name="Brune A."/>
        </authorList>
    </citation>
    <scope>NUCLEOTIDE SEQUENCE [LARGE SCALE GENOMIC DNA]</scope>
    <source>
        <strain evidence="4 5">Ac7</strain>
    </source>
</reference>
<evidence type="ECO:0000259" key="3">
    <source>
        <dbReference type="Pfam" id="PF17802"/>
    </source>
</evidence>
<dbReference type="RefSeq" id="WP_338102216.1">
    <property type="nucleotide sequence ID" value="NZ_CP131060.1"/>
</dbReference>
<feature type="transmembrane region" description="Helical" evidence="1">
    <location>
        <begin position="672"/>
        <end position="692"/>
    </location>
</feature>
<dbReference type="Proteomes" id="UP001303587">
    <property type="component" value="Chromosome"/>
</dbReference>
<feature type="domain" description="SpaA-like prealbumin fold" evidence="3">
    <location>
        <begin position="565"/>
        <end position="632"/>
    </location>
</feature>
<dbReference type="Pfam" id="PF17802">
    <property type="entry name" value="SpaA"/>
    <property type="match status" value="1"/>
</dbReference>
<dbReference type="Pfam" id="PF07581">
    <property type="entry name" value="Glug"/>
    <property type="match status" value="3"/>
</dbReference>
<sequence>MAIKSLFLTFIIFSVLLLLCGTAAAATSVSTVSDLENISSVANLSGDYILTQNLIIPAGTWASIGNNTNPFIGNFNGNNYTITFAGDTAFTNDMTANNGYGLFGNVNGSANISNLNINVSGNLTIPADSNRFGVLVGRIGESGTVLVSNCSITATGNYSILGNASIGGLAGYMGNGTVKNSSSNIHVKTAGNNAGGFIGEVYNGVISNSYSMGNVNGKFYVGGFIGTVWEADVANCYATGNVNGMQYAGGLVGLLWSGNVLNCYASGAVDSNYQAGGLVGLAYEGNVSECYATGDIFSATDCAGGLFGQFEGNISESYATGNVTAVQNGSGGIAGAFNGTMEKCYATGTTNGINFVGGLVGDLHNGTISECYATGSVIASGDYAGGLVGLNEGWIASVYQISDSYALNKIVTGNENVGRIYGNYSLLGPTPGLKPITITNTYAWENMSGDFDGNPADRGIDISSTEVWQTYPAGTVWSNLDSTVWKQNSFSSSNSYNYRLPILNWQTEILEEDASHLRPKVSPGGGTGGATVIPQNNTAEVKGYESSSSGAILILETVDSSNASKKLTATYELKDANGNSFNPKMIYITNQSGHAEQIFLTNGITYTIYETKASEGYQPLNGSIKIVVNDDLTVQPVLGYNLTQNGGVYTLTIPNSPETAPDNGNKSWFGTWWWLILFILILIIAVAGYWYYKNSSSKSKK</sequence>
<dbReference type="AlphaFoldDB" id="A0AA97A4I8"/>
<protein>
    <recommendedName>
        <fullName evidence="6">GLUG domain-containing protein</fullName>
    </recommendedName>
</protein>
<organism evidence="4 5">
    <name type="scientific">Methanolapillus millepedarum</name>
    <dbReference type="NCBI Taxonomy" id="3028296"/>
    <lineage>
        <taxon>Archaea</taxon>
        <taxon>Methanobacteriati</taxon>
        <taxon>Methanobacteriota</taxon>
        <taxon>Stenosarchaea group</taxon>
        <taxon>Methanomicrobia</taxon>
        <taxon>Methanosarcinales</taxon>
        <taxon>Methanosarcinaceae</taxon>
        <taxon>Methanolapillus</taxon>
    </lineage>
</organism>
<evidence type="ECO:0000313" key="5">
    <source>
        <dbReference type="Proteomes" id="UP001303587"/>
    </source>
</evidence>
<dbReference type="Gene3D" id="2.60.40.10">
    <property type="entry name" value="Immunoglobulins"/>
    <property type="match status" value="1"/>
</dbReference>
<evidence type="ECO:0008006" key="6">
    <source>
        <dbReference type="Google" id="ProtNLM"/>
    </source>
</evidence>
<dbReference type="InterPro" id="IPR041033">
    <property type="entry name" value="SpaA_PFL_dom_1"/>
</dbReference>
<keyword evidence="1" id="KW-0472">Membrane</keyword>
<dbReference type="InterPro" id="IPR013783">
    <property type="entry name" value="Ig-like_fold"/>
</dbReference>
<proteinExistence type="predicted"/>
<name>A0AA97A4I8_9EURY</name>